<dbReference type="InterPro" id="IPR013785">
    <property type="entry name" value="Aldolase_TIM"/>
</dbReference>
<dbReference type="Gene3D" id="3.20.20.70">
    <property type="entry name" value="Aldolase class I"/>
    <property type="match status" value="1"/>
</dbReference>
<dbReference type="NCBIfam" id="TIGR04193">
    <property type="entry name" value="SPASM_w_grasp"/>
    <property type="match status" value="1"/>
</dbReference>
<dbReference type="RefSeq" id="WP_115962336.1">
    <property type="nucleotide sequence ID" value="NZ_CBCRVL010000016.1"/>
</dbReference>
<protein>
    <submittedName>
        <fullName evidence="1">Grasp-with-spasm system SPASM domain peptide maturase</fullName>
    </submittedName>
</protein>
<dbReference type="EMBL" id="QNUE01000014">
    <property type="protein sequence ID" value="REC65426.1"/>
    <property type="molecule type" value="Genomic_DNA"/>
</dbReference>
<dbReference type="NCBIfam" id="TIGR04085">
    <property type="entry name" value="rSAM_more_4Fe4S"/>
    <property type="match status" value="1"/>
</dbReference>
<organism evidence="1 2">
    <name type="scientific">Chryseobacterium flavum</name>
    <dbReference type="NCBI Taxonomy" id="415851"/>
    <lineage>
        <taxon>Bacteria</taxon>
        <taxon>Pseudomonadati</taxon>
        <taxon>Bacteroidota</taxon>
        <taxon>Flavobacteriia</taxon>
        <taxon>Flavobacteriales</taxon>
        <taxon>Weeksellaceae</taxon>
        <taxon>Chryseobacterium group</taxon>
        <taxon>Chryseobacterium</taxon>
    </lineage>
</organism>
<keyword evidence="2" id="KW-1185">Reference proteome</keyword>
<dbReference type="OrthoDB" id="1073749at2"/>
<accession>A0A3D9CI90</accession>
<reference evidence="1 2" key="1">
    <citation type="journal article" date="2007" name="Int. J. Syst. Evol. Microbiol.">
        <title>Chryseobacterium flavum sp. nov., isolated from polluted soil.</title>
        <authorList>
            <person name="Zhou Y."/>
            <person name="Dong J."/>
            <person name="Wang X."/>
            <person name="Huang X."/>
            <person name="Zhang K.Y."/>
            <person name="Zhang Y.Q."/>
            <person name="Guo Y.F."/>
            <person name="Lai R."/>
            <person name="Li W.J."/>
        </authorList>
    </citation>
    <scope>NUCLEOTIDE SEQUENCE [LARGE SCALE GENOMIC DNA]</scope>
    <source>
        <strain evidence="1 2">KCTC 12877</strain>
    </source>
</reference>
<dbReference type="InterPro" id="IPR058240">
    <property type="entry name" value="rSAM_sf"/>
</dbReference>
<dbReference type="SUPFAM" id="SSF102114">
    <property type="entry name" value="Radical SAM enzymes"/>
    <property type="match status" value="1"/>
</dbReference>
<proteinExistence type="predicted"/>
<name>A0A3D9CI90_9FLAO</name>
<dbReference type="Proteomes" id="UP000256769">
    <property type="component" value="Unassembled WGS sequence"/>
</dbReference>
<gene>
    <name evidence="1" type="primary">gwsS</name>
    <name evidence="1" type="ORF">DRF59_15860</name>
</gene>
<dbReference type="AlphaFoldDB" id="A0A3D9CI90"/>
<sequence length="363" mass="42950">MTYFNLFSNILITRGVNRILISDLQRDTSELYPLEFHDIIEELKTCSIEELFNQYDTESGKILQEYLDVLLENEYGFITEKERDKNFPPLSYEYHDYNIISDIFIELDNLSSLYKIQSSINHLTVKHLTIYSRKQLSLDEFLDIETMFKNSPLENIEIYSPFHSEISNVLIAELNKHTSRIYNLVFYNCSNIPFKGGKFGFTIHFTKETLKISSCGKVDLKYFNTNLPKVLEAINHNSCLHKKIGIDIEGNIKNCPLMEESFGNIKYNSLEESVIRSGFKKYWNLTKDHIEVCKDCEFRYICTDCRAYTERTHFEKELDISKPLKCGYDPYTCQWEEWAKNPLKQKAAQYYNYKDRTDRRFLV</sequence>
<dbReference type="InterPro" id="IPR026497">
    <property type="entry name" value="GRASP-with-SPASM"/>
</dbReference>
<evidence type="ECO:0000313" key="2">
    <source>
        <dbReference type="Proteomes" id="UP000256769"/>
    </source>
</evidence>
<evidence type="ECO:0000313" key="1">
    <source>
        <dbReference type="EMBL" id="REC65426.1"/>
    </source>
</evidence>
<comment type="caution">
    <text evidence="1">The sequence shown here is derived from an EMBL/GenBank/DDBJ whole genome shotgun (WGS) entry which is preliminary data.</text>
</comment>
<dbReference type="InterPro" id="IPR023885">
    <property type="entry name" value="4Fe4S-binding_SPASM_dom"/>
</dbReference>